<dbReference type="STRING" id="1798665.A2942_00115"/>
<feature type="signal peptide" evidence="2">
    <location>
        <begin position="1"/>
        <end position="18"/>
    </location>
</feature>
<sequence>MCGALIGALFMLPLFAVAQEVSVSGRARAEVETAQGSVTAREAGTGKATGRLTATGTTTVAPRLEEARQKLVEKRGELLKRFAELMVKRMTAAIDRLTKLADRLDSRIAKEKARGVNTSAAEANIALARTKLADARAAVADAKAAILAIIDPLDDSLSNTKPGDAGKLVREELRKAKDAVFAAHKALVQAIVSLKGTRDINGRATTTTSATTVQ</sequence>
<evidence type="ECO:0000313" key="4">
    <source>
        <dbReference type="Proteomes" id="UP000178534"/>
    </source>
</evidence>
<keyword evidence="2" id="KW-0732">Signal</keyword>
<feature type="chain" id="PRO_5009582606" description="DUF5667 domain-containing protein" evidence="2">
    <location>
        <begin position="19"/>
        <end position="214"/>
    </location>
</feature>
<evidence type="ECO:0000256" key="2">
    <source>
        <dbReference type="SAM" id="SignalP"/>
    </source>
</evidence>
<protein>
    <recommendedName>
        <fullName evidence="5">DUF5667 domain-containing protein</fullName>
    </recommendedName>
</protein>
<keyword evidence="1" id="KW-0175">Coiled coil</keyword>
<dbReference type="Proteomes" id="UP000178534">
    <property type="component" value="Unassembled WGS sequence"/>
</dbReference>
<feature type="coiled-coil region" evidence="1">
    <location>
        <begin position="87"/>
        <end position="145"/>
    </location>
</feature>
<comment type="caution">
    <text evidence="3">The sequence shown here is derived from an EMBL/GenBank/DDBJ whole genome shotgun (WGS) entry which is preliminary data.</text>
</comment>
<proteinExistence type="predicted"/>
<evidence type="ECO:0000256" key="1">
    <source>
        <dbReference type="SAM" id="Coils"/>
    </source>
</evidence>
<name>A0A1G2DJL6_9BACT</name>
<accession>A0A1G2DJL6</accession>
<reference evidence="3 4" key="1">
    <citation type="journal article" date="2016" name="Nat. Commun.">
        <title>Thousands of microbial genomes shed light on interconnected biogeochemical processes in an aquifer system.</title>
        <authorList>
            <person name="Anantharaman K."/>
            <person name="Brown C.T."/>
            <person name="Hug L.A."/>
            <person name="Sharon I."/>
            <person name="Castelle C.J."/>
            <person name="Probst A.J."/>
            <person name="Thomas B.C."/>
            <person name="Singh A."/>
            <person name="Wilkins M.J."/>
            <person name="Karaoz U."/>
            <person name="Brodie E.L."/>
            <person name="Williams K.H."/>
            <person name="Hubbard S.S."/>
            <person name="Banfield J.F."/>
        </authorList>
    </citation>
    <scope>NUCLEOTIDE SEQUENCE [LARGE SCALE GENOMIC DNA]</scope>
</reference>
<organism evidence="3 4">
    <name type="scientific">Candidatus Lloydbacteria bacterium RIFCSPLOWO2_01_FULL_50_20</name>
    <dbReference type="NCBI Taxonomy" id="1798665"/>
    <lineage>
        <taxon>Bacteria</taxon>
        <taxon>Candidatus Lloydiibacteriota</taxon>
    </lineage>
</organism>
<evidence type="ECO:0008006" key="5">
    <source>
        <dbReference type="Google" id="ProtNLM"/>
    </source>
</evidence>
<dbReference type="EMBL" id="MHLP01000003">
    <property type="protein sequence ID" value="OGZ13776.1"/>
    <property type="molecule type" value="Genomic_DNA"/>
</dbReference>
<dbReference type="AlphaFoldDB" id="A0A1G2DJL6"/>
<evidence type="ECO:0000313" key="3">
    <source>
        <dbReference type="EMBL" id="OGZ13776.1"/>
    </source>
</evidence>
<gene>
    <name evidence="3" type="ORF">A2942_00115</name>
</gene>